<dbReference type="FunFam" id="2.40.290.10:FF:000001">
    <property type="entry name" value="X-ray repair cross complementing 6"/>
    <property type="match status" value="1"/>
</dbReference>
<dbReference type="GO" id="GO:0042162">
    <property type="term" value="F:telomeric DNA binding"/>
    <property type="evidence" value="ECO:0007669"/>
    <property type="project" value="InterPro"/>
</dbReference>
<evidence type="ECO:0000256" key="8">
    <source>
        <dbReference type="ARBA" id="ARBA00023125"/>
    </source>
</evidence>
<dbReference type="Pfam" id="PF03731">
    <property type="entry name" value="Ku_N"/>
    <property type="match status" value="1"/>
</dbReference>
<keyword evidence="4" id="KW-0227">DNA damage</keyword>
<evidence type="ECO:0000259" key="13">
    <source>
        <dbReference type="PROSITE" id="PS50800"/>
    </source>
</evidence>
<dbReference type="InterPro" id="IPR047087">
    <property type="entry name" value="KU70_core_dom"/>
</dbReference>
<evidence type="ECO:0000256" key="11">
    <source>
        <dbReference type="ARBA" id="ARBA00023242"/>
    </source>
</evidence>
<dbReference type="SUPFAM" id="SSF100939">
    <property type="entry name" value="SPOC domain-like"/>
    <property type="match status" value="1"/>
</dbReference>
<proteinExistence type="inferred from homology"/>
<dbReference type="Gene3D" id="3.40.50.410">
    <property type="entry name" value="von Willebrand factor, type A domain"/>
    <property type="match status" value="1"/>
</dbReference>
<dbReference type="CDD" id="cd00788">
    <property type="entry name" value="KU70"/>
    <property type="match status" value="1"/>
</dbReference>
<evidence type="ECO:0000256" key="4">
    <source>
        <dbReference type="ARBA" id="ARBA00022763"/>
    </source>
</evidence>
<dbReference type="Gene3D" id="1.10.720.30">
    <property type="entry name" value="SAP domain"/>
    <property type="match status" value="1"/>
</dbReference>
<dbReference type="Proteomes" id="UP001438707">
    <property type="component" value="Unassembled WGS sequence"/>
</dbReference>
<keyword evidence="7" id="KW-0067">ATP-binding</keyword>
<dbReference type="SUPFAM" id="SSF68906">
    <property type="entry name" value="SAP domain"/>
    <property type="match status" value="1"/>
</dbReference>
<evidence type="ECO:0000256" key="7">
    <source>
        <dbReference type="ARBA" id="ARBA00022840"/>
    </source>
</evidence>
<dbReference type="InterPro" id="IPR005160">
    <property type="entry name" value="Ku_C"/>
</dbReference>
<keyword evidence="3" id="KW-0547">Nucleotide-binding</keyword>
<dbReference type="Gene3D" id="1.10.1600.10">
    <property type="match status" value="1"/>
</dbReference>
<dbReference type="InterPro" id="IPR005161">
    <property type="entry name" value="Ku_N"/>
</dbReference>
<organism evidence="14 15">
    <name type="scientific">Apatococcus lobatus</name>
    <dbReference type="NCBI Taxonomy" id="904363"/>
    <lineage>
        <taxon>Eukaryota</taxon>
        <taxon>Viridiplantae</taxon>
        <taxon>Chlorophyta</taxon>
        <taxon>core chlorophytes</taxon>
        <taxon>Trebouxiophyceae</taxon>
        <taxon>Chlorellales</taxon>
        <taxon>Chlorellaceae</taxon>
        <taxon>Apatococcus</taxon>
    </lineage>
</organism>
<dbReference type="PANTHER" id="PTHR12604">
    <property type="entry name" value="KU AUTOANTIGEN DNA HELICASE"/>
    <property type="match status" value="1"/>
</dbReference>
<gene>
    <name evidence="14" type="ORF">WJX74_000326</name>
</gene>
<dbReference type="PANTHER" id="PTHR12604:SF2">
    <property type="entry name" value="X-RAY REPAIR CROSS-COMPLEMENTING PROTEIN 6"/>
    <property type="match status" value="1"/>
</dbReference>
<evidence type="ECO:0000256" key="6">
    <source>
        <dbReference type="ARBA" id="ARBA00022806"/>
    </source>
</evidence>
<dbReference type="SMART" id="SM00559">
    <property type="entry name" value="Ku78"/>
    <property type="match status" value="1"/>
</dbReference>
<dbReference type="SMART" id="SM00513">
    <property type="entry name" value="SAP"/>
    <property type="match status" value="1"/>
</dbReference>
<dbReference type="Pfam" id="PF02735">
    <property type="entry name" value="Ku"/>
    <property type="match status" value="1"/>
</dbReference>
<dbReference type="PIRSF" id="PIRSF003033">
    <property type="entry name" value="Ku70"/>
    <property type="match status" value="1"/>
</dbReference>
<dbReference type="GO" id="GO:0016787">
    <property type="term" value="F:hydrolase activity"/>
    <property type="evidence" value="ECO:0007669"/>
    <property type="project" value="UniProtKB-KW"/>
</dbReference>
<keyword evidence="11" id="KW-0539">Nucleus</keyword>
<evidence type="ECO:0000256" key="3">
    <source>
        <dbReference type="ARBA" id="ARBA00022741"/>
    </source>
</evidence>
<dbReference type="InterPro" id="IPR036361">
    <property type="entry name" value="SAP_dom_sf"/>
</dbReference>
<dbReference type="Pfam" id="PF02037">
    <property type="entry name" value="SAP"/>
    <property type="match status" value="1"/>
</dbReference>
<dbReference type="EMBL" id="JALJOS010000010">
    <property type="protein sequence ID" value="KAK9833602.1"/>
    <property type="molecule type" value="Genomic_DNA"/>
</dbReference>
<evidence type="ECO:0000256" key="2">
    <source>
        <dbReference type="ARBA" id="ARBA00005240"/>
    </source>
</evidence>
<dbReference type="AlphaFoldDB" id="A0AAW1RIM4"/>
<keyword evidence="8" id="KW-0238">DNA-binding</keyword>
<accession>A0AAW1RIM4</accession>
<comment type="subcellular location">
    <subcellularLocation>
        <location evidence="1">Nucleus</location>
    </subcellularLocation>
</comment>
<dbReference type="InterPro" id="IPR036465">
    <property type="entry name" value="vWFA_dom_sf"/>
</dbReference>
<reference evidence="14 15" key="1">
    <citation type="journal article" date="2024" name="Nat. Commun.">
        <title>Phylogenomics reveals the evolutionary origins of lichenization in chlorophyte algae.</title>
        <authorList>
            <person name="Puginier C."/>
            <person name="Libourel C."/>
            <person name="Otte J."/>
            <person name="Skaloud P."/>
            <person name="Haon M."/>
            <person name="Grisel S."/>
            <person name="Petersen M."/>
            <person name="Berrin J.G."/>
            <person name="Delaux P.M."/>
            <person name="Dal Grande F."/>
            <person name="Keller J."/>
        </authorList>
    </citation>
    <scope>NUCLEOTIDE SEQUENCE [LARGE SCALE GENOMIC DNA]</scope>
    <source>
        <strain evidence="14 15">SAG 2145</strain>
    </source>
</reference>
<evidence type="ECO:0000256" key="9">
    <source>
        <dbReference type="ARBA" id="ARBA00023172"/>
    </source>
</evidence>
<dbReference type="GO" id="GO:0003684">
    <property type="term" value="F:damaged DNA binding"/>
    <property type="evidence" value="ECO:0007669"/>
    <property type="project" value="InterPro"/>
</dbReference>
<evidence type="ECO:0000256" key="5">
    <source>
        <dbReference type="ARBA" id="ARBA00022801"/>
    </source>
</evidence>
<keyword evidence="9" id="KW-0233">DNA recombination</keyword>
<dbReference type="Pfam" id="PF03730">
    <property type="entry name" value="Ku_C"/>
    <property type="match status" value="1"/>
</dbReference>
<comment type="similarity">
    <text evidence="2">Belongs to the ku70 family.</text>
</comment>
<dbReference type="GO" id="GO:0000723">
    <property type="term" value="P:telomere maintenance"/>
    <property type="evidence" value="ECO:0007669"/>
    <property type="project" value="InterPro"/>
</dbReference>
<dbReference type="NCBIfam" id="TIGR00578">
    <property type="entry name" value="ku70"/>
    <property type="match status" value="1"/>
</dbReference>
<keyword evidence="10" id="KW-0234">DNA repair</keyword>
<dbReference type="GO" id="GO:0043564">
    <property type="term" value="C:Ku70:Ku80 complex"/>
    <property type="evidence" value="ECO:0007669"/>
    <property type="project" value="InterPro"/>
</dbReference>
<feature type="region of interest" description="Disordered" evidence="12">
    <location>
        <begin position="1"/>
        <end position="20"/>
    </location>
</feature>
<feature type="domain" description="SAP" evidence="13">
    <location>
        <begin position="582"/>
        <end position="616"/>
    </location>
</feature>
<comment type="caution">
    <text evidence="14">The sequence shown here is derived from an EMBL/GenBank/DDBJ whole genome shotgun (WGS) entry which is preliminary data.</text>
</comment>
<keyword evidence="15" id="KW-1185">Reference proteome</keyword>
<dbReference type="InterPro" id="IPR003034">
    <property type="entry name" value="SAP_dom"/>
</dbReference>
<dbReference type="GO" id="GO:0005524">
    <property type="term" value="F:ATP binding"/>
    <property type="evidence" value="ECO:0007669"/>
    <property type="project" value="UniProtKB-KW"/>
</dbReference>
<dbReference type="InterPro" id="IPR016194">
    <property type="entry name" value="SPOC-like_C_dom_sf"/>
</dbReference>
<evidence type="ECO:0000256" key="1">
    <source>
        <dbReference type="ARBA" id="ARBA00004123"/>
    </source>
</evidence>
<sequence>MDVYDPTAVENEDEEDTFGREGHEQLQEYIIFLVEASPSMQQPACGDLPQEYKGKTWLQIALMTFEGFLRARIISNANDQLAIVFYGTRESHNAHDFSNIYTFQDLDSPDATRIRCVQDLIGNPERDFTVQIGGCQERKPDHFKDGLFTVAAMLANLKTKTAAKSMYIMTNDPNPASSSSSLRQQAMQRAHELKEAGTLIDLYPMTPPDEDFDMAFWSKVLEQPDADPWEDDNNVERLQNLQSLTRSKAFRKRTICSLRWHLGSELQIAVQLYAMIMPATTSKSVWLEAENNQPLVHSTAQVCNDTGDILTDISKYRFPKPDVAEKSRLPPVLLDADTLKQLKFCMSPGLRLLGFKPVTALEAYHQLRPPAFVYPDERSLPGSAVAFIALHARLLARKMFALCSFVRSRVAEPRLAALLPQEEEIDDAGCQLSPPGFNLLYLPFADDLRHPETDPSFTGTSYPQASQIQISKAAAMIHALKLDSDVLAVNNPRIQRHFQVLEALALDEPVPEQVLDETMPDEEGQESIRPQVLAFRDSVYGPDHDEVGKIAARTPKRKAPEPENAAAVASRDWKALAQSGKLSTLKVPDLKEYLEAHSLPKSGNKTAIIERIENHLANQDAQ</sequence>
<dbReference type="Gene3D" id="2.40.290.10">
    <property type="match status" value="1"/>
</dbReference>
<dbReference type="InterPro" id="IPR006164">
    <property type="entry name" value="DNA_bd_Ku70/Ku80"/>
</dbReference>
<dbReference type="GO" id="GO:0003678">
    <property type="term" value="F:DNA helicase activity"/>
    <property type="evidence" value="ECO:0007669"/>
    <property type="project" value="InterPro"/>
</dbReference>
<keyword evidence="6" id="KW-0347">Helicase</keyword>
<name>A0AAW1RIM4_9CHLO</name>
<keyword evidence="5" id="KW-0378">Hydrolase</keyword>
<dbReference type="PROSITE" id="PS50800">
    <property type="entry name" value="SAP"/>
    <property type="match status" value="1"/>
</dbReference>
<dbReference type="GO" id="GO:0006310">
    <property type="term" value="P:DNA recombination"/>
    <property type="evidence" value="ECO:0007669"/>
    <property type="project" value="UniProtKB-KW"/>
</dbReference>
<evidence type="ECO:0000313" key="14">
    <source>
        <dbReference type="EMBL" id="KAK9833602.1"/>
    </source>
</evidence>
<protein>
    <recommendedName>
        <fullName evidence="13">SAP domain-containing protein</fullName>
    </recommendedName>
</protein>
<dbReference type="GO" id="GO:0006303">
    <property type="term" value="P:double-strand break repair via nonhomologous end joining"/>
    <property type="evidence" value="ECO:0007669"/>
    <property type="project" value="InterPro"/>
</dbReference>
<dbReference type="GO" id="GO:0003690">
    <property type="term" value="F:double-stranded DNA binding"/>
    <property type="evidence" value="ECO:0007669"/>
    <property type="project" value="TreeGrafter"/>
</dbReference>
<evidence type="ECO:0000256" key="10">
    <source>
        <dbReference type="ARBA" id="ARBA00023204"/>
    </source>
</evidence>
<evidence type="ECO:0000256" key="12">
    <source>
        <dbReference type="SAM" id="MobiDB-lite"/>
    </source>
</evidence>
<dbReference type="InterPro" id="IPR006165">
    <property type="entry name" value="Ku70"/>
</dbReference>
<dbReference type="SUPFAM" id="SSF53300">
    <property type="entry name" value="vWA-like"/>
    <property type="match status" value="1"/>
</dbReference>
<evidence type="ECO:0000313" key="15">
    <source>
        <dbReference type="Proteomes" id="UP001438707"/>
    </source>
</evidence>